<name>A0A7W6ESI1_9BACT</name>
<gene>
    <name evidence="2" type="ORF">FHS57_004577</name>
</gene>
<accession>A0A7W6ESI1</accession>
<feature type="transmembrane region" description="Helical" evidence="1">
    <location>
        <begin position="181"/>
        <end position="202"/>
    </location>
</feature>
<evidence type="ECO:0000313" key="2">
    <source>
        <dbReference type="EMBL" id="MBB3840557.1"/>
    </source>
</evidence>
<keyword evidence="3" id="KW-1185">Reference proteome</keyword>
<dbReference type="EMBL" id="JACIBY010000011">
    <property type="protein sequence ID" value="MBB3840557.1"/>
    <property type="molecule type" value="Genomic_DNA"/>
</dbReference>
<dbReference type="RefSeq" id="WP_183977587.1">
    <property type="nucleotide sequence ID" value="NZ_JACIBY010000011.1"/>
</dbReference>
<comment type="caution">
    <text evidence="2">The sequence shown here is derived from an EMBL/GenBank/DDBJ whole genome shotgun (WGS) entry which is preliminary data.</text>
</comment>
<feature type="transmembrane region" description="Helical" evidence="1">
    <location>
        <begin position="84"/>
        <end position="106"/>
    </location>
</feature>
<feature type="transmembrane region" description="Helical" evidence="1">
    <location>
        <begin position="222"/>
        <end position="241"/>
    </location>
</feature>
<keyword evidence="1" id="KW-1133">Transmembrane helix</keyword>
<keyword evidence="1" id="KW-0472">Membrane</keyword>
<reference evidence="2 3" key="1">
    <citation type="submission" date="2020-08" db="EMBL/GenBank/DDBJ databases">
        <title>Genomic Encyclopedia of Type Strains, Phase IV (KMG-IV): sequencing the most valuable type-strain genomes for metagenomic binning, comparative biology and taxonomic classification.</title>
        <authorList>
            <person name="Goeker M."/>
        </authorList>
    </citation>
    <scope>NUCLEOTIDE SEQUENCE [LARGE SCALE GENOMIC DNA]</scope>
    <source>
        <strain evidence="2 3">DSM 17976</strain>
    </source>
</reference>
<feature type="transmembrane region" description="Helical" evidence="1">
    <location>
        <begin position="12"/>
        <end position="29"/>
    </location>
</feature>
<feature type="transmembrane region" description="Helical" evidence="1">
    <location>
        <begin position="41"/>
        <end position="64"/>
    </location>
</feature>
<dbReference type="AlphaFoldDB" id="A0A7W6ESI1"/>
<proteinExistence type="predicted"/>
<organism evidence="2 3">
    <name type="scientific">Runella defluvii</name>
    <dbReference type="NCBI Taxonomy" id="370973"/>
    <lineage>
        <taxon>Bacteria</taxon>
        <taxon>Pseudomonadati</taxon>
        <taxon>Bacteroidota</taxon>
        <taxon>Cytophagia</taxon>
        <taxon>Cytophagales</taxon>
        <taxon>Spirosomataceae</taxon>
        <taxon>Runella</taxon>
    </lineage>
</organism>
<sequence length="248" mass="28919">MITELETYLEYTAILIIALKGVMVGVAIANRKILNLSSYKWILKFIVFLAFISLVEWVLGRFVLSKSFPYYASHLKPLMETLGIVTLSFFNPIHYLIRFIFLGLFFRDSLQNPTSKKVFQYAIWVLVIFEFVQVFVFKSYQGYDSLSSTIKNFFVLGGAGLLLYQLYRAPNVSLSLQKNSYFWICLGLILPALAELFLEFVFTKLYQTDLISFYKLYLVRNSSQMIGFTLLIVGVWQVKYLRFLPKMY</sequence>
<evidence type="ECO:0000256" key="1">
    <source>
        <dbReference type="SAM" id="Phobius"/>
    </source>
</evidence>
<feature type="transmembrane region" description="Helical" evidence="1">
    <location>
        <begin position="118"/>
        <end position="137"/>
    </location>
</feature>
<evidence type="ECO:0000313" key="3">
    <source>
        <dbReference type="Proteomes" id="UP000541352"/>
    </source>
</evidence>
<keyword evidence="1" id="KW-0812">Transmembrane</keyword>
<dbReference type="Proteomes" id="UP000541352">
    <property type="component" value="Unassembled WGS sequence"/>
</dbReference>
<protein>
    <submittedName>
        <fullName evidence="2">Uncharacterized protein</fullName>
    </submittedName>
</protein>
<feature type="transmembrane region" description="Helical" evidence="1">
    <location>
        <begin position="149"/>
        <end position="169"/>
    </location>
</feature>